<dbReference type="InterPro" id="IPR000644">
    <property type="entry name" value="CBS_dom"/>
</dbReference>
<accession>A0ABD5P087</accession>
<protein>
    <submittedName>
        <fullName evidence="2">CBS domain-containing protein</fullName>
    </submittedName>
</protein>
<name>A0ABD5P087_9EURY</name>
<sequence>MEEVKREHSVQHLPVVDDDEIVGILTTTNLAH</sequence>
<dbReference type="Pfam" id="PF00571">
    <property type="entry name" value="CBS"/>
    <property type="match status" value="1"/>
</dbReference>
<reference evidence="2 3" key="1">
    <citation type="journal article" date="2014" name="Int. J. Syst. Evol. Microbiol.">
        <title>Complete genome sequence of Corynebacterium casei LMG S-19264T (=DSM 44701T), isolated from a smear-ripened cheese.</title>
        <authorList>
            <consortium name="US DOE Joint Genome Institute (JGI-PGF)"/>
            <person name="Walter F."/>
            <person name="Albersmeier A."/>
            <person name="Kalinowski J."/>
            <person name="Ruckert C."/>
        </authorList>
    </citation>
    <scope>NUCLEOTIDE SEQUENCE [LARGE SCALE GENOMIC DNA]</scope>
    <source>
        <strain evidence="2 3">IBRC-M 10912</strain>
    </source>
</reference>
<dbReference type="RefSeq" id="WP_246971985.1">
    <property type="nucleotide sequence ID" value="NZ_CP095397.1"/>
</dbReference>
<evidence type="ECO:0000313" key="2">
    <source>
        <dbReference type="EMBL" id="MFC4247597.1"/>
    </source>
</evidence>
<dbReference type="Proteomes" id="UP001595821">
    <property type="component" value="Unassembled WGS sequence"/>
</dbReference>
<organism evidence="2 3">
    <name type="scientific">Natribaculum luteum</name>
    <dbReference type="NCBI Taxonomy" id="1586232"/>
    <lineage>
        <taxon>Archaea</taxon>
        <taxon>Methanobacteriati</taxon>
        <taxon>Methanobacteriota</taxon>
        <taxon>Stenosarchaea group</taxon>
        <taxon>Halobacteria</taxon>
        <taxon>Halobacteriales</taxon>
        <taxon>Natrialbaceae</taxon>
        <taxon>Natribaculum</taxon>
    </lineage>
</organism>
<proteinExistence type="predicted"/>
<evidence type="ECO:0000313" key="3">
    <source>
        <dbReference type="Proteomes" id="UP001595821"/>
    </source>
</evidence>
<gene>
    <name evidence="2" type="ORF">ACFOZ7_11485</name>
</gene>
<dbReference type="Gene3D" id="3.10.580.10">
    <property type="entry name" value="CBS-domain"/>
    <property type="match status" value="1"/>
</dbReference>
<dbReference type="AlphaFoldDB" id="A0ABD5P087"/>
<dbReference type="GeneID" id="71852736"/>
<feature type="domain" description="CBS" evidence="1">
    <location>
        <begin position="6"/>
        <end position="31"/>
    </location>
</feature>
<comment type="caution">
    <text evidence="2">The sequence shown here is derived from an EMBL/GenBank/DDBJ whole genome shotgun (WGS) entry which is preliminary data.</text>
</comment>
<dbReference type="EMBL" id="JBHSDJ010000076">
    <property type="protein sequence ID" value="MFC4247597.1"/>
    <property type="molecule type" value="Genomic_DNA"/>
</dbReference>
<evidence type="ECO:0000259" key="1">
    <source>
        <dbReference type="Pfam" id="PF00571"/>
    </source>
</evidence>
<dbReference type="InterPro" id="IPR046342">
    <property type="entry name" value="CBS_dom_sf"/>
</dbReference>
<dbReference type="SUPFAM" id="SSF54631">
    <property type="entry name" value="CBS-domain pair"/>
    <property type="match status" value="1"/>
</dbReference>